<dbReference type="AlphaFoldDB" id="A0A9R0D4R0"/>
<proteinExistence type="predicted"/>
<reference evidence="3" key="1">
    <citation type="submission" date="2025-08" db="UniProtKB">
        <authorList>
            <consortium name="RefSeq"/>
        </authorList>
    </citation>
    <scope>IDENTIFICATION</scope>
    <source>
        <tissue evidence="3">Whole larval tissue</tissue>
    </source>
</reference>
<dbReference type="Proteomes" id="UP000829999">
    <property type="component" value="Chromosome 2"/>
</dbReference>
<keyword evidence="1" id="KW-0472">Membrane</keyword>
<keyword evidence="1" id="KW-1133">Transmembrane helix</keyword>
<name>A0A9R0D4R0_SPOFR</name>
<evidence type="ECO:0000256" key="1">
    <source>
        <dbReference type="SAM" id="Phobius"/>
    </source>
</evidence>
<accession>A0A9R0D4R0</accession>
<dbReference type="GeneID" id="118269222"/>
<evidence type="ECO:0000313" key="2">
    <source>
        <dbReference type="Proteomes" id="UP000829999"/>
    </source>
</evidence>
<feature type="transmembrane region" description="Helical" evidence="1">
    <location>
        <begin position="88"/>
        <end position="111"/>
    </location>
</feature>
<keyword evidence="2" id="KW-1185">Reference proteome</keyword>
<keyword evidence="1" id="KW-0812">Transmembrane</keyword>
<gene>
    <name evidence="3" type="primary">LOC118269222</name>
</gene>
<evidence type="ECO:0000313" key="3">
    <source>
        <dbReference type="RefSeq" id="XP_035440114.2"/>
    </source>
</evidence>
<organism evidence="2 3">
    <name type="scientific">Spodoptera frugiperda</name>
    <name type="common">Fall armyworm</name>
    <dbReference type="NCBI Taxonomy" id="7108"/>
    <lineage>
        <taxon>Eukaryota</taxon>
        <taxon>Metazoa</taxon>
        <taxon>Ecdysozoa</taxon>
        <taxon>Arthropoda</taxon>
        <taxon>Hexapoda</taxon>
        <taxon>Insecta</taxon>
        <taxon>Pterygota</taxon>
        <taxon>Neoptera</taxon>
        <taxon>Endopterygota</taxon>
        <taxon>Lepidoptera</taxon>
        <taxon>Glossata</taxon>
        <taxon>Ditrysia</taxon>
        <taxon>Noctuoidea</taxon>
        <taxon>Noctuidae</taxon>
        <taxon>Amphipyrinae</taxon>
        <taxon>Spodoptera</taxon>
    </lineage>
</organism>
<protein>
    <submittedName>
        <fullName evidence="3">Uncharacterized protein LOC118269222 isoform X2</fullName>
    </submittedName>
</protein>
<dbReference type="RefSeq" id="XP_035440114.2">
    <property type="nucleotide sequence ID" value="XM_035584221.2"/>
</dbReference>
<sequence length="329" mass="36796">MSSGKPVKTRECNEQHWQLRQLLKQISNLCDTNLEVVAKWLSCNGEIWGVGPTAVFASAAALFLYNELESTVFVAGDQTHVSWLEKTLISTMVLGMLALMIHLWVCSMRFFQYYLDTLIRDSPSVLLEMTTASLLGGQAEIMPLGPLTRFLRQQQPQIHMTVCWFLSLCYADYVRKNYCQRFNMPYLEQWQTELHSRAVRGLHSTVEKVNSFVGSVHQRLRGFVPPGHMEACPMTDCTTYTGSASCKKSSVNVSDSCSRVSWGDRQPSDSAAALSKPQKDFGVRLVPQSDETAVDAIEKLKNYVASTRCTCHTPDAGVVSTVSDKETKS</sequence>